<evidence type="ECO:0000313" key="9">
    <source>
        <dbReference type="Proteomes" id="UP001597307"/>
    </source>
</evidence>
<protein>
    <recommendedName>
        <fullName evidence="7">2-C-methyl-D-erythritol 4-phosphate cytidylyltransferase</fullName>
        <ecNumber evidence="7">2.7.7.60</ecNumber>
    </recommendedName>
    <alternativeName>
        <fullName evidence="7">4-diphosphocytidyl-2C-methyl-D-erythritol synthase</fullName>
    </alternativeName>
    <alternativeName>
        <fullName evidence="7">MEP cytidylyltransferase</fullName>
        <shortName evidence="7">MCT</shortName>
    </alternativeName>
</protein>
<name>A0ABW4Q5V0_9MICC</name>
<feature type="site" description="Transition state stabilizer" evidence="7">
    <location>
        <position position="27"/>
    </location>
</feature>
<dbReference type="PROSITE" id="PS01295">
    <property type="entry name" value="ISPD"/>
    <property type="match status" value="1"/>
</dbReference>
<dbReference type="InterPro" id="IPR034683">
    <property type="entry name" value="IspD/TarI"/>
</dbReference>
<evidence type="ECO:0000256" key="7">
    <source>
        <dbReference type="HAMAP-Rule" id="MF_00108"/>
    </source>
</evidence>
<comment type="catalytic activity">
    <reaction evidence="1 7">
        <text>2-C-methyl-D-erythritol 4-phosphate + CTP + H(+) = 4-CDP-2-C-methyl-D-erythritol + diphosphate</text>
        <dbReference type="Rhea" id="RHEA:13429"/>
        <dbReference type="ChEBI" id="CHEBI:15378"/>
        <dbReference type="ChEBI" id="CHEBI:33019"/>
        <dbReference type="ChEBI" id="CHEBI:37563"/>
        <dbReference type="ChEBI" id="CHEBI:57823"/>
        <dbReference type="ChEBI" id="CHEBI:58262"/>
        <dbReference type="EC" id="2.7.7.60"/>
    </reaction>
</comment>
<dbReference type="SUPFAM" id="SSF53448">
    <property type="entry name" value="Nucleotide-diphospho-sugar transferases"/>
    <property type="match status" value="1"/>
</dbReference>
<comment type="function">
    <text evidence="7">Catalyzes the formation of 4-diphosphocytidyl-2-C-methyl-D-erythritol from CTP and 2-C-methyl-D-erythritol 4-phosphate (MEP).</text>
</comment>
<dbReference type="Gene3D" id="3.90.550.10">
    <property type="entry name" value="Spore Coat Polysaccharide Biosynthesis Protein SpsA, Chain A"/>
    <property type="match status" value="1"/>
</dbReference>
<accession>A0ABW4Q5V0</accession>
<dbReference type="EC" id="2.7.7.60" evidence="7"/>
<organism evidence="8 9">
    <name type="scientific">Arthrobacter flavus</name>
    <dbReference type="NCBI Taxonomy" id="95172"/>
    <lineage>
        <taxon>Bacteria</taxon>
        <taxon>Bacillati</taxon>
        <taxon>Actinomycetota</taxon>
        <taxon>Actinomycetes</taxon>
        <taxon>Micrococcales</taxon>
        <taxon>Micrococcaceae</taxon>
        <taxon>Arthrobacter</taxon>
    </lineage>
</organism>
<evidence type="ECO:0000256" key="1">
    <source>
        <dbReference type="ARBA" id="ARBA00001282"/>
    </source>
</evidence>
<dbReference type="EMBL" id="JBHUGA010000008">
    <property type="protein sequence ID" value="MFD1845664.1"/>
    <property type="molecule type" value="Genomic_DNA"/>
</dbReference>
<gene>
    <name evidence="7 8" type="primary">ispD</name>
    <name evidence="8" type="ORF">ACFSFX_03520</name>
</gene>
<evidence type="ECO:0000256" key="3">
    <source>
        <dbReference type="ARBA" id="ARBA00009789"/>
    </source>
</evidence>
<feature type="site" description="Transition state stabilizer" evidence="7">
    <location>
        <position position="34"/>
    </location>
</feature>
<evidence type="ECO:0000256" key="2">
    <source>
        <dbReference type="ARBA" id="ARBA00004787"/>
    </source>
</evidence>
<dbReference type="PANTHER" id="PTHR32125">
    <property type="entry name" value="2-C-METHYL-D-ERYTHRITOL 4-PHOSPHATE CYTIDYLYLTRANSFERASE, CHLOROPLASTIC"/>
    <property type="match status" value="1"/>
</dbReference>
<keyword evidence="5 7" id="KW-0548">Nucleotidyltransferase</keyword>
<evidence type="ECO:0000256" key="4">
    <source>
        <dbReference type="ARBA" id="ARBA00022679"/>
    </source>
</evidence>
<comment type="caution">
    <text evidence="8">The sequence shown here is derived from an EMBL/GenBank/DDBJ whole genome shotgun (WGS) entry which is preliminary data.</text>
</comment>
<evidence type="ECO:0000256" key="5">
    <source>
        <dbReference type="ARBA" id="ARBA00022695"/>
    </source>
</evidence>
<proteinExistence type="inferred from homology"/>
<dbReference type="InterPro" id="IPR018294">
    <property type="entry name" value="ISPD_synthase_CS"/>
</dbReference>
<comment type="similarity">
    <text evidence="3 7">Belongs to the IspD/TarI cytidylyltransferase family. IspD subfamily.</text>
</comment>
<keyword evidence="9" id="KW-1185">Reference proteome</keyword>
<dbReference type="RefSeq" id="WP_343877493.1">
    <property type="nucleotide sequence ID" value="NZ_BAAAIJ010000005.1"/>
</dbReference>
<evidence type="ECO:0000313" key="8">
    <source>
        <dbReference type="EMBL" id="MFD1845664.1"/>
    </source>
</evidence>
<reference evidence="9" key="1">
    <citation type="journal article" date="2019" name="Int. J. Syst. Evol. Microbiol.">
        <title>The Global Catalogue of Microorganisms (GCM) 10K type strain sequencing project: providing services to taxonomists for standard genome sequencing and annotation.</title>
        <authorList>
            <consortium name="The Broad Institute Genomics Platform"/>
            <consortium name="The Broad Institute Genome Sequencing Center for Infectious Disease"/>
            <person name="Wu L."/>
            <person name="Ma J."/>
        </authorList>
    </citation>
    <scope>NUCLEOTIDE SEQUENCE [LARGE SCALE GENOMIC DNA]</scope>
    <source>
        <strain evidence="9">JCM 11496</strain>
    </source>
</reference>
<dbReference type="PANTHER" id="PTHR32125:SF4">
    <property type="entry name" value="2-C-METHYL-D-ERYTHRITOL 4-PHOSPHATE CYTIDYLYLTRANSFERASE, CHLOROPLASTIC"/>
    <property type="match status" value="1"/>
</dbReference>
<dbReference type="GO" id="GO:0050518">
    <property type="term" value="F:2-C-methyl-D-erythritol 4-phosphate cytidylyltransferase activity"/>
    <property type="evidence" value="ECO:0007669"/>
    <property type="project" value="UniProtKB-EC"/>
</dbReference>
<dbReference type="InterPro" id="IPR001228">
    <property type="entry name" value="IspD"/>
</dbReference>
<dbReference type="Pfam" id="PF01128">
    <property type="entry name" value="IspD"/>
    <property type="match status" value="1"/>
</dbReference>
<comment type="pathway">
    <text evidence="2 7">Isoprenoid biosynthesis; isopentenyl diphosphate biosynthesis via DXP pathway; isopentenyl diphosphate from 1-deoxy-D-xylulose 5-phosphate: step 2/6.</text>
</comment>
<feature type="site" description="Positions MEP for the nucleophilic attack" evidence="7">
    <location>
        <position position="165"/>
    </location>
</feature>
<dbReference type="CDD" id="cd02516">
    <property type="entry name" value="CDP-ME_synthetase"/>
    <property type="match status" value="1"/>
</dbReference>
<dbReference type="NCBIfam" id="TIGR00453">
    <property type="entry name" value="ispD"/>
    <property type="match status" value="1"/>
</dbReference>
<dbReference type="Proteomes" id="UP001597307">
    <property type="component" value="Unassembled WGS sequence"/>
</dbReference>
<evidence type="ECO:0000256" key="6">
    <source>
        <dbReference type="ARBA" id="ARBA00023229"/>
    </source>
</evidence>
<keyword evidence="4 7" id="KW-0808">Transferase</keyword>
<dbReference type="InterPro" id="IPR029044">
    <property type="entry name" value="Nucleotide-diphossugar_trans"/>
</dbReference>
<sequence>MSETSSRPESAQAQVGVIIVAGGAGQRLGRGIPKAQVKFAGRSILEHALQGVLDAEIAAEICVVVPAGDSELRAAVVGVSSATPVLVVDGGASRPDSVAAGLSGLGAGIGLVLVHDAARALTPPTVFRRVVAALRDGAEAVIPVIPVVDTIKTVDGGLVIDTPPRDTLRAVQTPQGFNLETLRRAHQQPGAEVTDDATLMERLGVPVRVVEGADAAFKVTTAQDLLLAEMLAQTPTGKTTP</sequence>
<feature type="site" description="Positions MEP for the nucleophilic attack" evidence="7">
    <location>
        <position position="218"/>
    </location>
</feature>
<dbReference type="HAMAP" id="MF_00108">
    <property type="entry name" value="IspD"/>
    <property type="match status" value="1"/>
</dbReference>
<keyword evidence="6 7" id="KW-0414">Isoprene biosynthesis</keyword>
<dbReference type="InterPro" id="IPR050088">
    <property type="entry name" value="IspD/TarI_cytidylyltransf_bact"/>
</dbReference>